<dbReference type="EMBL" id="CAJNRD030001123">
    <property type="protein sequence ID" value="CAG5102098.1"/>
    <property type="molecule type" value="Genomic_DNA"/>
</dbReference>
<reference evidence="1" key="1">
    <citation type="submission" date="2021-04" db="EMBL/GenBank/DDBJ databases">
        <authorList>
            <person name="Chebbi M.A.C M."/>
        </authorList>
    </citation>
    <scope>NUCLEOTIDE SEQUENCE</scope>
</reference>
<keyword evidence="2" id="KW-1185">Reference proteome</keyword>
<evidence type="ECO:0000313" key="2">
    <source>
        <dbReference type="Proteomes" id="UP000786811"/>
    </source>
</evidence>
<dbReference type="AlphaFoldDB" id="A0A8J2MXM8"/>
<comment type="caution">
    <text evidence="1">The sequence shown here is derived from an EMBL/GenBank/DDBJ whole genome shotgun (WGS) entry which is preliminary data.</text>
</comment>
<organism evidence="1 2">
    <name type="scientific">Cotesia congregata</name>
    <name type="common">Parasitoid wasp</name>
    <name type="synonym">Apanteles congregatus</name>
    <dbReference type="NCBI Taxonomy" id="51543"/>
    <lineage>
        <taxon>Eukaryota</taxon>
        <taxon>Metazoa</taxon>
        <taxon>Ecdysozoa</taxon>
        <taxon>Arthropoda</taxon>
        <taxon>Hexapoda</taxon>
        <taxon>Insecta</taxon>
        <taxon>Pterygota</taxon>
        <taxon>Neoptera</taxon>
        <taxon>Endopterygota</taxon>
        <taxon>Hymenoptera</taxon>
        <taxon>Apocrita</taxon>
        <taxon>Ichneumonoidea</taxon>
        <taxon>Braconidae</taxon>
        <taxon>Microgastrinae</taxon>
        <taxon>Cotesia</taxon>
    </lineage>
</organism>
<accession>A0A8J2MXM8</accession>
<sequence length="120" mass="13751">MKNYQQVKFIILIISVLFSFANARIIHLSAYEKLKFQCSSTSVKIFFSTRRSYSTSLIVNSPDQNCVKSSGISEQIRFKFDLNQCTSGAKKFNLTVIEISQNKNKFPFTNEVEIDCQKST</sequence>
<dbReference type="Proteomes" id="UP000786811">
    <property type="component" value="Unassembled WGS sequence"/>
</dbReference>
<proteinExistence type="predicted"/>
<protein>
    <submittedName>
        <fullName evidence="1">Uncharacterized protein</fullName>
    </submittedName>
</protein>
<gene>
    <name evidence="1" type="ORF">HICCMSTLAB_LOCUS10845</name>
</gene>
<evidence type="ECO:0000313" key="1">
    <source>
        <dbReference type="EMBL" id="CAG5102098.1"/>
    </source>
</evidence>
<name>A0A8J2MXM8_COTCN</name>